<organism evidence="1 2">
    <name type="scientific">Populus alba</name>
    <name type="common">White poplar</name>
    <dbReference type="NCBI Taxonomy" id="43335"/>
    <lineage>
        <taxon>Eukaryota</taxon>
        <taxon>Viridiplantae</taxon>
        <taxon>Streptophyta</taxon>
        <taxon>Embryophyta</taxon>
        <taxon>Tracheophyta</taxon>
        <taxon>Spermatophyta</taxon>
        <taxon>Magnoliopsida</taxon>
        <taxon>eudicotyledons</taxon>
        <taxon>Gunneridae</taxon>
        <taxon>Pentapetalae</taxon>
        <taxon>rosids</taxon>
        <taxon>fabids</taxon>
        <taxon>Malpighiales</taxon>
        <taxon>Salicaceae</taxon>
        <taxon>Saliceae</taxon>
        <taxon>Populus</taxon>
    </lineage>
</organism>
<dbReference type="EMBL" id="RCHU02000008">
    <property type="protein sequence ID" value="KAL3583101.1"/>
    <property type="molecule type" value="Genomic_DNA"/>
</dbReference>
<comment type="caution">
    <text evidence="1">The sequence shown here is derived from an EMBL/GenBank/DDBJ whole genome shotgun (WGS) entry which is preliminary data.</text>
</comment>
<sequence>MAKNKWKGKAPITRGKSIRHPSGSDEQDHDSSYVLALCAPEPILWTRASSPVPSSVAPSLVCKEGLVATAPTSKEVTCHLEAIPNPLEAVTVEDCSNDDPLVAALLDEEHLDFSFSEDDGEGMSPPVPLSDKVPPCSSGGPPPSSSKVPAGDHPSTITAAGWVTVESRRKAHKSLRKSSKGQEASAAGMEVNVNPSVCAGMVNSPSLRESTISNAVTRPSSRRENPMLEAEHPIDPHNRKCSHLLTFTDNRRSSPPRVSHLGEG</sequence>
<keyword evidence="2" id="KW-1185">Reference proteome</keyword>
<name>A0ACC4BYJ2_POPAL</name>
<protein>
    <submittedName>
        <fullName evidence="1">Uncharacterized protein</fullName>
    </submittedName>
</protein>
<gene>
    <name evidence="1" type="ORF">D5086_017433</name>
</gene>
<reference evidence="1 2" key="1">
    <citation type="journal article" date="2024" name="Plant Biotechnol. J.">
        <title>Genome and CRISPR/Cas9 system of a widespread forest tree (Populus alba) in the world.</title>
        <authorList>
            <person name="Liu Y.J."/>
            <person name="Jiang P.F."/>
            <person name="Han X.M."/>
            <person name="Li X.Y."/>
            <person name="Wang H.M."/>
            <person name="Wang Y.J."/>
            <person name="Wang X.X."/>
            <person name="Zeng Q.Y."/>
        </authorList>
    </citation>
    <scope>NUCLEOTIDE SEQUENCE [LARGE SCALE GENOMIC DNA]</scope>
    <source>
        <strain evidence="2">cv. PAL-ZL1</strain>
    </source>
</reference>
<evidence type="ECO:0000313" key="1">
    <source>
        <dbReference type="EMBL" id="KAL3583101.1"/>
    </source>
</evidence>
<accession>A0ACC4BYJ2</accession>
<dbReference type="Proteomes" id="UP000309997">
    <property type="component" value="Unassembled WGS sequence"/>
</dbReference>
<evidence type="ECO:0000313" key="2">
    <source>
        <dbReference type="Proteomes" id="UP000309997"/>
    </source>
</evidence>
<proteinExistence type="predicted"/>